<proteinExistence type="predicted"/>
<dbReference type="RefSeq" id="WP_386764388.1">
    <property type="nucleotide sequence ID" value="NZ_JBHSTI010000008.1"/>
</dbReference>
<protein>
    <recommendedName>
        <fullName evidence="4">DNA polymerase beta-like N-terminal domain-containing protein</fullName>
    </recommendedName>
</protein>
<evidence type="ECO:0000256" key="1">
    <source>
        <dbReference type="SAM" id="MobiDB-lite"/>
    </source>
</evidence>
<comment type="caution">
    <text evidence="2">The sequence shown here is derived from an EMBL/GenBank/DDBJ whole genome shotgun (WGS) entry which is preliminary data.</text>
</comment>
<dbReference type="InterPro" id="IPR027421">
    <property type="entry name" value="DNA_pol_lamdba_lyase_dom_sf"/>
</dbReference>
<reference evidence="3" key="1">
    <citation type="journal article" date="2019" name="Int. J. Syst. Evol. Microbiol.">
        <title>The Global Catalogue of Microorganisms (GCM) 10K type strain sequencing project: providing services to taxonomists for standard genome sequencing and annotation.</title>
        <authorList>
            <consortium name="The Broad Institute Genomics Platform"/>
            <consortium name="The Broad Institute Genome Sequencing Center for Infectious Disease"/>
            <person name="Wu L."/>
            <person name="Ma J."/>
        </authorList>
    </citation>
    <scope>NUCLEOTIDE SEQUENCE [LARGE SCALE GENOMIC DNA]</scope>
    <source>
        <strain evidence="3">CGMCC 4.7317</strain>
    </source>
</reference>
<gene>
    <name evidence="2" type="ORF">ACFQGU_05145</name>
</gene>
<organism evidence="2 3">
    <name type="scientific">Longivirga aurantiaca</name>
    <dbReference type="NCBI Taxonomy" id="1837743"/>
    <lineage>
        <taxon>Bacteria</taxon>
        <taxon>Bacillati</taxon>
        <taxon>Actinomycetota</taxon>
        <taxon>Actinomycetes</taxon>
        <taxon>Sporichthyales</taxon>
        <taxon>Sporichthyaceae</taxon>
        <taxon>Longivirga</taxon>
    </lineage>
</organism>
<evidence type="ECO:0000313" key="2">
    <source>
        <dbReference type="EMBL" id="MFC6237250.1"/>
    </source>
</evidence>
<name>A0ABW1SZK4_9ACTN</name>
<evidence type="ECO:0008006" key="4">
    <source>
        <dbReference type="Google" id="ProtNLM"/>
    </source>
</evidence>
<dbReference type="Gene3D" id="1.10.150.110">
    <property type="entry name" value="DNA polymerase beta, N-terminal domain-like"/>
    <property type="match status" value="1"/>
</dbReference>
<dbReference type="Proteomes" id="UP001596138">
    <property type="component" value="Unassembled WGS sequence"/>
</dbReference>
<evidence type="ECO:0000313" key="3">
    <source>
        <dbReference type="Proteomes" id="UP001596138"/>
    </source>
</evidence>
<dbReference type="EMBL" id="JBHSTI010000008">
    <property type="protein sequence ID" value="MFC6237250.1"/>
    <property type="molecule type" value="Genomic_DNA"/>
</dbReference>
<accession>A0ABW1SZK4</accession>
<feature type="region of interest" description="Disordered" evidence="1">
    <location>
        <begin position="47"/>
        <end position="68"/>
    </location>
</feature>
<dbReference type="SUPFAM" id="SSF47802">
    <property type="entry name" value="DNA polymerase beta, N-terminal domain-like"/>
    <property type="match status" value="1"/>
</dbReference>
<sequence>MDLVEARGRVALLLERERADTWRVQGYRKASAALDAVGPARSASRIEHGTLTDLPDVGPRTGRWRLRP</sequence>
<keyword evidence="3" id="KW-1185">Reference proteome</keyword>